<sequence length="230" mass="26476">MLAIISDIHGNYPALEAVIADIDRLNCEQVICLGDVAGYYCMINDCIDLLRERNIVNLMGNHDDYLVHNKPCPRSNSANACLDYQRVTITEHNHNWLSRSLPKYNFEDLRFVHAGWNDSLDEYLYDLNADYFKDIEGKYFFSGHTHVQVLLNLGEKIYCNPGAVGQPRDGDWRAAYAILDHGQILLRRIEYDVDRIASAMKDAHFDPYYYTNLYNGTRIGGQISKTTIRE</sequence>
<evidence type="ECO:0000313" key="4">
    <source>
        <dbReference type="Proteomes" id="UP001595755"/>
    </source>
</evidence>
<evidence type="ECO:0000256" key="1">
    <source>
        <dbReference type="ARBA" id="ARBA00008950"/>
    </source>
</evidence>
<dbReference type="PIRSF" id="PIRSF000883">
    <property type="entry name" value="Pesterase_MJ0912"/>
    <property type="match status" value="1"/>
</dbReference>
<name>A0ABV8SA87_9BACL</name>
<feature type="domain" description="Calcineurin-like phosphoesterase" evidence="2">
    <location>
        <begin position="2"/>
        <end position="180"/>
    </location>
</feature>
<evidence type="ECO:0000313" key="3">
    <source>
        <dbReference type="EMBL" id="MFC4303414.1"/>
    </source>
</evidence>
<dbReference type="EMBL" id="JBHSED010000013">
    <property type="protein sequence ID" value="MFC4303414.1"/>
    <property type="molecule type" value="Genomic_DNA"/>
</dbReference>
<proteinExistence type="inferred from homology"/>
<dbReference type="RefSeq" id="WP_204602865.1">
    <property type="nucleotide sequence ID" value="NZ_JBHSED010000013.1"/>
</dbReference>
<dbReference type="PANTHER" id="PTHR42850:SF2">
    <property type="entry name" value="BLL5683 PROTEIN"/>
    <property type="match status" value="1"/>
</dbReference>
<protein>
    <submittedName>
        <fullName evidence="3">Metallophosphoesterase family protein</fullName>
    </submittedName>
</protein>
<dbReference type="Proteomes" id="UP001595755">
    <property type="component" value="Unassembled WGS sequence"/>
</dbReference>
<reference evidence="4" key="1">
    <citation type="journal article" date="2019" name="Int. J. Syst. Evol. Microbiol.">
        <title>The Global Catalogue of Microorganisms (GCM) 10K type strain sequencing project: providing services to taxonomists for standard genome sequencing and annotation.</title>
        <authorList>
            <consortium name="The Broad Institute Genomics Platform"/>
            <consortium name="The Broad Institute Genome Sequencing Center for Infectious Disease"/>
            <person name="Wu L."/>
            <person name="Ma J."/>
        </authorList>
    </citation>
    <scope>NUCLEOTIDE SEQUENCE [LARGE SCALE GENOMIC DNA]</scope>
    <source>
        <strain evidence="4">CGMCC 4.1641</strain>
    </source>
</reference>
<evidence type="ECO:0000259" key="2">
    <source>
        <dbReference type="Pfam" id="PF12850"/>
    </source>
</evidence>
<dbReference type="PANTHER" id="PTHR42850">
    <property type="entry name" value="METALLOPHOSPHOESTERASE"/>
    <property type="match status" value="1"/>
</dbReference>
<dbReference type="Gene3D" id="3.60.21.10">
    <property type="match status" value="1"/>
</dbReference>
<keyword evidence="4" id="KW-1185">Reference proteome</keyword>
<dbReference type="InterPro" id="IPR011152">
    <property type="entry name" value="Pesterase_MJ0912"/>
</dbReference>
<dbReference type="InterPro" id="IPR029052">
    <property type="entry name" value="Metallo-depent_PP-like"/>
</dbReference>
<dbReference type="Pfam" id="PF12850">
    <property type="entry name" value="Metallophos_2"/>
    <property type="match status" value="1"/>
</dbReference>
<dbReference type="InterPro" id="IPR050126">
    <property type="entry name" value="Ap4A_hydrolase"/>
</dbReference>
<comment type="caution">
    <text evidence="3">The sequence shown here is derived from an EMBL/GenBank/DDBJ whole genome shotgun (WGS) entry which is preliminary data.</text>
</comment>
<dbReference type="SUPFAM" id="SSF56300">
    <property type="entry name" value="Metallo-dependent phosphatases"/>
    <property type="match status" value="1"/>
</dbReference>
<gene>
    <name evidence="3" type="ORF">ACFO1S_08110</name>
</gene>
<dbReference type="InterPro" id="IPR024654">
    <property type="entry name" value="Calcineurin-like_PHP_lpxH"/>
</dbReference>
<accession>A0ABV8SA87</accession>
<comment type="similarity">
    <text evidence="1">Belongs to the metallophosphoesterase superfamily. YfcE family.</text>
</comment>
<organism evidence="3 4">
    <name type="scientific">Cohnella boryungensis</name>
    <dbReference type="NCBI Taxonomy" id="768479"/>
    <lineage>
        <taxon>Bacteria</taxon>
        <taxon>Bacillati</taxon>
        <taxon>Bacillota</taxon>
        <taxon>Bacilli</taxon>
        <taxon>Bacillales</taxon>
        <taxon>Paenibacillaceae</taxon>
        <taxon>Cohnella</taxon>
    </lineage>
</organism>